<feature type="binding site" evidence="12">
    <location>
        <position position="345"/>
    </location>
    <ligand>
        <name>Mn(2+)</name>
        <dbReference type="ChEBI" id="CHEBI:29035"/>
        <label>2</label>
    </ligand>
</feature>
<dbReference type="PANTHER" id="PTHR11118:SF1">
    <property type="entry name" value="RNA-SPLICING LIGASE RTCB HOMOLOG"/>
    <property type="match status" value="1"/>
</dbReference>
<evidence type="ECO:0000256" key="4">
    <source>
        <dbReference type="ARBA" id="ARBA00022741"/>
    </source>
</evidence>
<dbReference type="InterPro" id="IPR001233">
    <property type="entry name" value="RtcB"/>
</dbReference>
<dbReference type="PANTHER" id="PTHR11118">
    <property type="entry name" value="RNA-SPLICING LIGASE RTCB HOMOLOG"/>
    <property type="match status" value="1"/>
</dbReference>
<dbReference type="Pfam" id="PF01139">
    <property type="entry name" value="RtcB"/>
    <property type="match status" value="1"/>
</dbReference>
<evidence type="ECO:0000256" key="9">
    <source>
        <dbReference type="ARBA" id="ARBA00049514"/>
    </source>
</evidence>
<keyword evidence="15" id="KW-1185">Reference proteome</keyword>
<feature type="binding site" evidence="11">
    <location>
        <position position="397"/>
    </location>
    <ligand>
        <name>GMP</name>
        <dbReference type="ChEBI" id="CHEBI:58115"/>
    </ligand>
</feature>
<dbReference type="Gene3D" id="3.90.1860.10">
    <property type="entry name" value="tRNA-splicing ligase RtcB"/>
    <property type="match status" value="1"/>
</dbReference>
<evidence type="ECO:0000256" key="12">
    <source>
        <dbReference type="PIRSR" id="PIRSR601233-3"/>
    </source>
</evidence>
<evidence type="ECO:0000256" key="3">
    <source>
        <dbReference type="ARBA" id="ARBA00022723"/>
    </source>
</evidence>
<evidence type="ECO:0000313" key="15">
    <source>
        <dbReference type="Proteomes" id="UP000034883"/>
    </source>
</evidence>
<keyword evidence="5" id="KW-0692">RNA repair</keyword>
<feature type="binding site" evidence="11">
    <location>
        <begin position="416"/>
        <end position="419"/>
    </location>
    <ligand>
        <name>GMP</name>
        <dbReference type="ChEBI" id="CHEBI:58115"/>
    </ligand>
</feature>
<feature type="binding site" evidence="12">
    <location>
        <position position="112"/>
    </location>
    <ligand>
        <name>Mn(2+)</name>
        <dbReference type="ChEBI" id="CHEBI:29035"/>
        <label>1</label>
    </ligand>
</feature>
<keyword evidence="7 12" id="KW-0464">Manganese</keyword>
<evidence type="ECO:0000256" key="13">
    <source>
        <dbReference type="RuleBase" id="RU371113"/>
    </source>
</evidence>
<dbReference type="InterPro" id="IPR036025">
    <property type="entry name" value="RtcB-like_sf"/>
</dbReference>
<evidence type="ECO:0000256" key="6">
    <source>
        <dbReference type="ARBA" id="ARBA00023134"/>
    </source>
</evidence>
<dbReference type="AlphaFoldDB" id="A0A0F6YGZ7"/>
<evidence type="ECO:0000256" key="8">
    <source>
        <dbReference type="ARBA" id="ARBA00047746"/>
    </source>
</evidence>
<sequence>MSPRRSPMQMQTHHVDMHAPLERIDEVTWELPSCYRRDMRVPVRIFADEALIESALHDRCLEQLVNVATLHGVVRHVLAMPDVHEGYGFPVGGVAATALPDGVISPGGIGFDVNCGVRLLVSTLRATDVAHALPAVMHEISRSIPTGYGHGGRTALDDAEMDRVLAGGAQYLVRERHAGIADDLDHIESGGMLPGAEPALVSERARTRGRDQLGTLGGGNHFLEVQRVAHVHDEALATRLGIAEGQVTVLIHTGSRGLGHQVCTDFVRRMDERSDALGIVLPDRQLACAPLSSPEGRDYLAAMAAAANFAFANRQTITHAVRAIFARMLHTLGDPTLRLVYDVAHNVAKIERYPEGELCVHRKGATRALGPSSDDLAPALRGIGQPVLIPGSMGTASLVMVGRDASAGLSFSSACHGAGRVMSRGAARRAIQGHVLRHQLEARGIVVKCPSSPELAEEAPLAYKDVDRVVDVVERAGIATKVARLEPIGVLKG</sequence>
<evidence type="ECO:0000313" key="14">
    <source>
        <dbReference type="EMBL" id="AKF03441.1"/>
    </source>
</evidence>
<keyword evidence="3 12" id="KW-0479">Metal-binding</keyword>
<evidence type="ECO:0000256" key="5">
    <source>
        <dbReference type="ARBA" id="ARBA00022800"/>
    </source>
</evidence>
<comment type="cofactor">
    <cofactor evidence="12 13">
        <name>Mn(2+)</name>
        <dbReference type="ChEBI" id="CHEBI:29035"/>
    </cofactor>
    <text evidence="12 13">Binds 2 manganese ions per subunit.</text>
</comment>
<evidence type="ECO:0000256" key="1">
    <source>
        <dbReference type="ARBA" id="ARBA00008071"/>
    </source>
</evidence>
<proteinExistence type="inferred from homology"/>
<feature type="binding site" evidence="12">
    <location>
        <position position="221"/>
    </location>
    <ligand>
        <name>Mn(2+)</name>
        <dbReference type="ChEBI" id="CHEBI:29035"/>
        <label>1</label>
    </ligand>
</feature>
<dbReference type="GO" id="GO:0042245">
    <property type="term" value="P:RNA repair"/>
    <property type="evidence" value="ECO:0007669"/>
    <property type="project" value="UniProtKB-KW"/>
</dbReference>
<comment type="catalytic activity">
    <reaction evidence="9">
        <text>a 3'-end 2',3'-cyclophospho-ribonucleotide-RNA + a 5'-end dephospho-ribonucleoside-RNA + GTP + H2O = a ribonucleotidyl-ribonucleotide-RNA + GMP + diphosphate + H(+)</text>
        <dbReference type="Rhea" id="RHEA:68080"/>
        <dbReference type="Rhea" id="RHEA-COMP:10464"/>
        <dbReference type="Rhea" id="RHEA-COMP:13936"/>
        <dbReference type="Rhea" id="RHEA-COMP:17355"/>
        <dbReference type="ChEBI" id="CHEBI:15377"/>
        <dbReference type="ChEBI" id="CHEBI:15378"/>
        <dbReference type="ChEBI" id="CHEBI:33019"/>
        <dbReference type="ChEBI" id="CHEBI:37565"/>
        <dbReference type="ChEBI" id="CHEBI:58115"/>
        <dbReference type="ChEBI" id="CHEBI:83064"/>
        <dbReference type="ChEBI" id="CHEBI:138284"/>
        <dbReference type="ChEBI" id="CHEBI:173118"/>
        <dbReference type="EC" id="6.5.1.8"/>
    </reaction>
</comment>
<keyword evidence="2 13" id="KW-0436">Ligase</keyword>
<dbReference type="GO" id="GO:0046872">
    <property type="term" value="F:metal ion binding"/>
    <property type="evidence" value="ECO:0007669"/>
    <property type="project" value="UniProtKB-UniRule"/>
</dbReference>
<reference evidence="14 15" key="1">
    <citation type="submission" date="2015-03" db="EMBL/GenBank/DDBJ databases">
        <title>Genome assembly of Sandaracinus amylolyticus DSM 53668.</title>
        <authorList>
            <person name="Sharma G."/>
            <person name="Subramanian S."/>
        </authorList>
    </citation>
    <scope>NUCLEOTIDE SEQUENCE [LARGE SCALE GENOMIC DNA]</scope>
    <source>
        <strain evidence="14 15">DSM 53668</strain>
    </source>
</reference>
<feature type="binding site" evidence="11">
    <location>
        <begin position="390"/>
        <end position="393"/>
    </location>
    <ligand>
        <name>GMP</name>
        <dbReference type="ChEBI" id="CHEBI:58115"/>
    </ligand>
</feature>
<dbReference type="EMBL" id="CP011125">
    <property type="protein sequence ID" value="AKF03441.1"/>
    <property type="molecule type" value="Genomic_DNA"/>
</dbReference>
<feature type="binding site" evidence="11">
    <location>
        <position position="492"/>
    </location>
    <ligand>
        <name>GMP</name>
        <dbReference type="ChEBI" id="CHEBI:58115"/>
    </ligand>
</feature>
<dbReference type="GO" id="GO:0170057">
    <property type="term" value="F:RNA ligase (GTP) activity"/>
    <property type="evidence" value="ECO:0007669"/>
    <property type="project" value="UniProtKB-EC"/>
</dbReference>
<gene>
    <name evidence="13" type="primary">rtcB</name>
    <name evidence="14" type="ORF">DB32_000590</name>
</gene>
<evidence type="ECO:0000256" key="2">
    <source>
        <dbReference type="ARBA" id="ARBA00022598"/>
    </source>
</evidence>
<name>A0A0F6YGZ7_9BACT</name>
<feature type="binding site" evidence="12">
    <location>
        <position position="252"/>
    </location>
    <ligand>
        <name>Mn(2+)</name>
        <dbReference type="ChEBI" id="CHEBI:29035"/>
        <label>2</label>
    </ligand>
</feature>
<dbReference type="FunFam" id="3.90.1860.10:FF:000001">
    <property type="entry name" value="tRNA-splicing ligase RtcB homolog"/>
    <property type="match status" value="1"/>
</dbReference>
<comment type="subunit">
    <text evidence="13">Monomer.</text>
</comment>
<evidence type="ECO:0000256" key="7">
    <source>
        <dbReference type="ARBA" id="ARBA00023211"/>
    </source>
</evidence>
<evidence type="ECO:0000256" key="11">
    <source>
        <dbReference type="PIRSR" id="PIRSR601233-2"/>
    </source>
</evidence>
<evidence type="ECO:0000256" key="10">
    <source>
        <dbReference type="PIRSR" id="PIRSR601233-1"/>
    </source>
</evidence>
<dbReference type="STRING" id="927083.DB32_000590"/>
<dbReference type="GO" id="GO:0006396">
    <property type="term" value="P:RNA processing"/>
    <property type="evidence" value="ECO:0007669"/>
    <property type="project" value="InterPro"/>
</dbReference>
<feature type="binding site" evidence="11">
    <location>
        <begin position="220"/>
        <end position="224"/>
    </location>
    <ligand>
        <name>GMP</name>
        <dbReference type="ChEBI" id="CHEBI:58115"/>
    </ligand>
</feature>
<keyword evidence="4 11" id="KW-0547">Nucleotide-binding</keyword>
<comment type="similarity">
    <text evidence="1 13">Belongs to the RtcB family.</text>
</comment>
<organism evidence="14 15">
    <name type="scientific">Sandaracinus amylolyticus</name>
    <dbReference type="NCBI Taxonomy" id="927083"/>
    <lineage>
        <taxon>Bacteria</taxon>
        <taxon>Pseudomonadati</taxon>
        <taxon>Myxococcota</taxon>
        <taxon>Polyangia</taxon>
        <taxon>Polyangiales</taxon>
        <taxon>Sandaracinaceae</taxon>
        <taxon>Sandaracinus</taxon>
    </lineage>
</organism>
<feature type="active site" description="GMP-histidine intermediate" evidence="10">
    <location>
        <position position="416"/>
    </location>
</feature>
<dbReference type="EC" id="6.5.1.-" evidence="13"/>
<dbReference type="Proteomes" id="UP000034883">
    <property type="component" value="Chromosome"/>
</dbReference>
<feature type="binding site" evidence="11">
    <location>
        <begin position="345"/>
        <end position="346"/>
    </location>
    <ligand>
        <name>GMP</name>
        <dbReference type="ChEBI" id="CHEBI:58115"/>
    </ligand>
</feature>
<accession>A0A0F6YGZ7</accession>
<comment type="catalytic activity">
    <reaction evidence="8">
        <text>a 3'-end 3'-phospho-ribonucleotide-RNA + a 5'-end dephospho-ribonucleoside-RNA + GTP = a ribonucleotidyl-ribonucleotide-RNA + GMP + diphosphate</text>
        <dbReference type="Rhea" id="RHEA:68076"/>
        <dbReference type="Rhea" id="RHEA-COMP:10463"/>
        <dbReference type="Rhea" id="RHEA-COMP:13936"/>
        <dbReference type="Rhea" id="RHEA-COMP:17355"/>
        <dbReference type="ChEBI" id="CHEBI:33019"/>
        <dbReference type="ChEBI" id="CHEBI:37565"/>
        <dbReference type="ChEBI" id="CHEBI:58115"/>
        <dbReference type="ChEBI" id="CHEBI:83062"/>
        <dbReference type="ChEBI" id="CHEBI:138284"/>
        <dbReference type="ChEBI" id="CHEBI:173118"/>
        <dbReference type="EC" id="6.5.1.8"/>
    </reaction>
</comment>
<dbReference type="GO" id="GO:0003972">
    <property type="term" value="F:RNA ligase (ATP) activity"/>
    <property type="evidence" value="ECO:0007669"/>
    <property type="project" value="TreeGrafter"/>
</dbReference>
<protein>
    <recommendedName>
        <fullName evidence="13">tRNA-splicing ligase RtcB</fullName>
        <ecNumber evidence="13">6.5.1.-</ecNumber>
    </recommendedName>
</protein>
<keyword evidence="6 11" id="KW-0342">GTP-binding</keyword>
<dbReference type="SUPFAM" id="SSF103365">
    <property type="entry name" value="Hypothetical protein PH1602"/>
    <property type="match status" value="1"/>
</dbReference>
<dbReference type="GO" id="GO:0005525">
    <property type="term" value="F:GTP binding"/>
    <property type="evidence" value="ECO:0007669"/>
    <property type="project" value="UniProtKB-KW"/>
</dbReference>
<dbReference type="KEGG" id="samy:DB32_000590"/>